<dbReference type="STRING" id="1387353.BSF38_00187"/>
<sequence length="762" mass="82872">MVEPKRSRRRLGSVAILVFGLVAASAAGIGTSLIKKWTAPTPSRLRPLTYAKRQPMDASGFAVLAGAVQPWSPTATLDEVRTAWTDAAKRFDRSLVLKEAAGLIPQQAKIPLLLTRASLVLSDGEAVAGYDILKRARAIAEAEDHLAATFLPSIVYFQAVAALRRGENDNCIMCRGESSCILPISKAAQHLYPQGSTTAIRHFTEYLERFPDDLEARWLLNVAHMTLGEYPDKVDPRFLVTMDAYAHSEFDIGRFRDVGHKVGVNRLNQAGGAIMEDFDGDGLLDLVVTAFDPLESMAFYHNDGQGGFDDRTAEAGVKGQLGGLFCVQADYDNDGLMDLYVPRGAWISRPIRPSLLRNQGGGVFADVTEKAGLLDPINSNSACWADYDNDGHVDLFVCGERQYNRLYHNKGNGTFEEVGLTAGLQSAWRPMCKGATWVDYDNDGDPDLFLNYLSGMAVLYRNDGKGGFTDASMEMGIDGPLTGFSCWAFDYDNDGWIDIFATSYDRTLRDVVKGLMGKPHERTSNKLYHNIGGERFVDETKSAGLDLCFAAMGSNFADFDNDGYLDFYLGTGEPSYGTLIPNRMFKNVEGRRFAEITASSGTGLLQKGHAVACGDFDRDGDVDIFAQTGGAVNGDKYHNVLFENPGQGRKSLTLRLVGSKTNRAAIGARIKVTIAGPKPLTVHRDVTSGSSFGANTLEQTIGLADASTAAVIEVYWPTSKTTQVFKDVAAGQVIEITEFASDYRKIGVNRTAAGKADVALKK</sequence>
<dbReference type="Gene3D" id="2.130.10.130">
    <property type="entry name" value="Integrin alpha, N-terminal"/>
    <property type="match status" value="1"/>
</dbReference>
<feature type="domain" description="ASPIC/UnbV" evidence="2">
    <location>
        <begin position="665"/>
        <end position="734"/>
    </location>
</feature>
<dbReference type="RefSeq" id="WP_076343054.1">
    <property type="nucleotide sequence ID" value="NZ_CP019082.1"/>
</dbReference>
<reference evidence="4" key="1">
    <citation type="submission" date="2016-12" db="EMBL/GenBank/DDBJ databases">
        <title>Comparative genomics of four Isosphaeraceae planctomycetes: a common pool of plasmids and glycoside hydrolase genes.</title>
        <authorList>
            <person name="Ivanova A."/>
        </authorList>
    </citation>
    <scope>NUCLEOTIDE SEQUENCE [LARGE SCALE GENOMIC DNA]</scope>
    <source>
        <strain evidence="4">PX4</strain>
    </source>
</reference>
<evidence type="ECO:0000259" key="2">
    <source>
        <dbReference type="Pfam" id="PF07593"/>
    </source>
</evidence>
<keyword evidence="1" id="KW-0732">Signal</keyword>
<proteinExistence type="predicted"/>
<dbReference type="InterPro" id="IPR011519">
    <property type="entry name" value="UnbV_ASPIC"/>
</dbReference>
<dbReference type="OrthoDB" id="5287961at2"/>
<dbReference type="EMBL" id="CP019082">
    <property type="protein sequence ID" value="APW58783.1"/>
    <property type="molecule type" value="Genomic_DNA"/>
</dbReference>
<evidence type="ECO:0000313" key="4">
    <source>
        <dbReference type="Proteomes" id="UP000186309"/>
    </source>
</evidence>
<evidence type="ECO:0000313" key="3">
    <source>
        <dbReference type="EMBL" id="APW58783.1"/>
    </source>
</evidence>
<dbReference type="PANTHER" id="PTHR16026:SF0">
    <property type="entry name" value="CARTILAGE ACIDIC PROTEIN 1"/>
    <property type="match status" value="1"/>
</dbReference>
<dbReference type="KEGG" id="pbor:BSF38_00187"/>
<accession>A0A1U7CIS5</accession>
<keyword evidence="4" id="KW-1185">Reference proteome</keyword>
<gene>
    <name evidence="3" type="ORF">BSF38_00187</name>
</gene>
<protein>
    <recommendedName>
        <fullName evidence="2">ASPIC/UnbV domain-containing protein</fullName>
    </recommendedName>
</protein>
<dbReference type="Proteomes" id="UP000186309">
    <property type="component" value="Chromosome"/>
</dbReference>
<dbReference type="AlphaFoldDB" id="A0A1U7CIS5"/>
<dbReference type="SUPFAM" id="SSF69318">
    <property type="entry name" value="Integrin alpha N-terminal domain"/>
    <property type="match status" value="1"/>
</dbReference>
<dbReference type="PANTHER" id="PTHR16026">
    <property type="entry name" value="CARTILAGE ACIDIC PROTEIN 1"/>
    <property type="match status" value="1"/>
</dbReference>
<dbReference type="Pfam" id="PF13517">
    <property type="entry name" value="FG-GAP_3"/>
    <property type="match status" value="2"/>
</dbReference>
<organism evidence="3 4">
    <name type="scientific">Paludisphaera borealis</name>
    <dbReference type="NCBI Taxonomy" id="1387353"/>
    <lineage>
        <taxon>Bacteria</taxon>
        <taxon>Pseudomonadati</taxon>
        <taxon>Planctomycetota</taxon>
        <taxon>Planctomycetia</taxon>
        <taxon>Isosphaerales</taxon>
        <taxon>Isosphaeraceae</taxon>
        <taxon>Paludisphaera</taxon>
    </lineage>
</organism>
<dbReference type="InterPro" id="IPR028994">
    <property type="entry name" value="Integrin_alpha_N"/>
</dbReference>
<dbReference type="Pfam" id="PF07593">
    <property type="entry name" value="UnbV_ASPIC"/>
    <property type="match status" value="1"/>
</dbReference>
<evidence type="ECO:0000256" key="1">
    <source>
        <dbReference type="ARBA" id="ARBA00022729"/>
    </source>
</evidence>
<dbReference type="InterPro" id="IPR027039">
    <property type="entry name" value="Crtac1"/>
</dbReference>
<name>A0A1U7CIS5_9BACT</name>
<dbReference type="InterPro" id="IPR013517">
    <property type="entry name" value="FG-GAP"/>
</dbReference>